<dbReference type="GO" id="GO:0015079">
    <property type="term" value="F:potassium ion transmembrane transporter activity"/>
    <property type="evidence" value="ECO:0007669"/>
    <property type="project" value="InterPro"/>
</dbReference>
<dbReference type="InterPro" id="IPR053952">
    <property type="entry name" value="K_trans_C"/>
</dbReference>
<sequence length="163" mass="18465">MFMLIKHLPILHVVPAERFLFRQVGPREQRMFQCVARYGYSDMLEEPKDFAGFLVDSLKMFIQEESAFALNETENDETNSNTEASEAQTKPGRSTHSVVHSEEAIQPRVSSHSGRITFHENQAVKEEKQLIDRQVERGVVYLMGEANVSAGPNSSILKKVVVN</sequence>
<evidence type="ECO:0000313" key="3">
    <source>
        <dbReference type="EMBL" id="JAD27129.1"/>
    </source>
</evidence>
<reference evidence="3" key="1">
    <citation type="submission" date="2014-09" db="EMBL/GenBank/DDBJ databases">
        <authorList>
            <person name="Magalhaes I.L.F."/>
            <person name="Oliveira U."/>
            <person name="Santos F.R."/>
            <person name="Vidigal T.H.D.A."/>
            <person name="Brescovit A.D."/>
            <person name="Santos A.J."/>
        </authorList>
    </citation>
    <scope>NUCLEOTIDE SEQUENCE</scope>
    <source>
        <tissue evidence="3">Shoot tissue taken approximately 20 cm above the soil surface</tissue>
    </source>
</reference>
<evidence type="ECO:0000259" key="2">
    <source>
        <dbReference type="Pfam" id="PF22776"/>
    </source>
</evidence>
<dbReference type="Pfam" id="PF22776">
    <property type="entry name" value="K_trans_C"/>
    <property type="match status" value="1"/>
</dbReference>
<proteinExistence type="predicted"/>
<protein>
    <recommendedName>
        <fullName evidence="2">K+ potassium transporter C-terminal domain-containing protein</fullName>
    </recommendedName>
</protein>
<accession>A0A0A8YLP7</accession>
<reference evidence="3" key="2">
    <citation type="journal article" date="2015" name="Data Brief">
        <title>Shoot transcriptome of the giant reed, Arundo donax.</title>
        <authorList>
            <person name="Barrero R.A."/>
            <person name="Guerrero F.D."/>
            <person name="Moolhuijzen P."/>
            <person name="Goolsby J.A."/>
            <person name="Tidwell J."/>
            <person name="Bellgard S.E."/>
            <person name="Bellgard M.I."/>
        </authorList>
    </citation>
    <scope>NUCLEOTIDE SEQUENCE</scope>
    <source>
        <tissue evidence="3">Shoot tissue taken approximately 20 cm above the soil surface</tissue>
    </source>
</reference>
<dbReference type="EMBL" id="GBRH01270766">
    <property type="protein sequence ID" value="JAD27129.1"/>
    <property type="molecule type" value="Transcribed_RNA"/>
</dbReference>
<feature type="domain" description="K+ potassium transporter C-terminal" evidence="2">
    <location>
        <begin position="2"/>
        <end position="161"/>
    </location>
</feature>
<dbReference type="PANTHER" id="PTHR30540:SF102">
    <property type="entry name" value="POTASSIUM TRANSPORTER 1"/>
    <property type="match status" value="1"/>
</dbReference>
<feature type="compositionally biased region" description="Polar residues" evidence="1">
    <location>
        <begin position="84"/>
        <end position="98"/>
    </location>
</feature>
<evidence type="ECO:0000256" key="1">
    <source>
        <dbReference type="SAM" id="MobiDB-lite"/>
    </source>
</evidence>
<dbReference type="AlphaFoldDB" id="A0A0A8YLP7"/>
<dbReference type="InterPro" id="IPR003855">
    <property type="entry name" value="K+_transporter"/>
</dbReference>
<dbReference type="PANTHER" id="PTHR30540">
    <property type="entry name" value="OSMOTIC STRESS POTASSIUM TRANSPORTER"/>
    <property type="match status" value="1"/>
</dbReference>
<dbReference type="GO" id="GO:0016020">
    <property type="term" value="C:membrane"/>
    <property type="evidence" value="ECO:0007669"/>
    <property type="project" value="InterPro"/>
</dbReference>
<name>A0A0A8YLP7_ARUDO</name>
<organism evidence="3">
    <name type="scientific">Arundo donax</name>
    <name type="common">Giant reed</name>
    <name type="synonym">Donax arundinaceus</name>
    <dbReference type="NCBI Taxonomy" id="35708"/>
    <lineage>
        <taxon>Eukaryota</taxon>
        <taxon>Viridiplantae</taxon>
        <taxon>Streptophyta</taxon>
        <taxon>Embryophyta</taxon>
        <taxon>Tracheophyta</taxon>
        <taxon>Spermatophyta</taxon>
        <taxon>Magnoliopsida</taxon>
        <taxon>Liliopsida</taxon>
        <taxon>Poales</taxon>
        <taxon>Poaceae</taxon>
        <taxon>PACMAD clade</taxon>
        <taxon>Arundinoideae</taxon>
        <taxon>Arundineae</taxon>
        <taxon>Arundo</taxon>
    </lineage>
</organism>
<feature type="region of interest" description="Disordered" evidence="1">
    <location>
        <begin position="71"/>
        <end position="111"/>
    </location>
</feature>